<evidence type="ECO:0000313" key="1">
    <source>
        <dbReference type="EMBL" id="PQO36079.1"/>
    </source>
</evidence>
<dbReference type="AlphaFoldDB" id="A0A2S8FV76"/>
<protein>
    <submittedName>
        <fullName evidence="1">Uncharacterized protein</fullName>
    </submittedName>
</protein>
<accession>A0A2S8FV76</accession>
<gene>
    <name evidence="1" type="ORF">C5Y83_09150</name>
</gene>
<evidence type="ECO:0000313" key="2">
    <source>
        <dbReference type="Proteomes" id="UP000238322"/>
    </source>
</evidence>
<dbReference type="RefSeq" id="WP_105329368.1">
    <property type="nucleotide sequence ID" value="NZ_PUHY01000006.1"/>
</dbReference>
<dbReference type="OrthoDB" id="9990855at2"/>
<organism evidence="1 2">
    <name type="scientific">Blastopirellula marina</name>
    <dbReference type="NCBI Taxonomy" id="124"/>
    <lineage>
        <taxon>Bacteria</taxon>
        <taxon>Pseudomonadati</taxon>
        <taxon>Planctomycetota</taxon>
        <taxon>Planctomycetia</taxon>
        <taxon>Pirellulales</taxon>
        <taxon>Pirellulaceae</taxon>
        <taxon>Blastopirellula</taxon>
    </lineage>
</organism>
<dbReference type="Proteomes" id="UP000238322">
    <property type="component" value="Unassembled WGS sequence"/>
</dbReference>
<comment type="caution">
    <text evidence="1">The sequence shown here is derived from an EMBL/GenBank/DDBJ whole genome shotgun (WGS) entry which is preliminary data.</text>
</comment>
<reference evidence="1 2" key="1">
    <citation type="submission" date="2018-02" db="EMBL/GenBank/DDBJ databases">
        <title>Comparative genomes isolates from brazilian mangrove.</title>
        <authorList>
            <person name="Araujo J.E."/>
            <person name="Taketani R.G."/>
            <person name="Silva M.C.P."/>
            <person name="Loureco M.V."/>
            <person name="Andreote F.D."/>
        </authorList>
    </citation>
    <scope>NUCLEOTIDE SEQUENCE [LARGE SCALE GENOMIC DNA]</scope>
    <source>
        <strain evidence="1 2">Hex-1 MGV</strain>
    </source>
</reference>
<dbReference type="EMBL" id="PUHY01000006">
    <property type="protein sequence ID" value="PQO36079.1"/>
    <property type="molecule type" value="Genomic_DNA"/>
</dbReference>
<name>A0A2S8FV76_9BACT</name>
<sequence>MSQLPASLLKYLADSELTLIRWDGSTSMLTFQLIKEIGEEKGTLMFHDVSYVDVLPSFSLESIEVERDQDKSTYRLHESWGALYRVVARELTYEING</sequence>
<proteinExistence type="predicted"/>